<dbReference type="GO" id="GO:0034213">
    <property type="term" value="P:quinolinate catabolic process"/>
    <property type="evidence" value="ECO:0007669"/>
    <property type="project" value="TreeGrafter"/>
</dbReference>
<comment type="subunit">
    <text evidence="4">Hexamer formed by 3 homodimers.</text>
</comment>
<dbReference type="InterPro" id="IPR022412">
    <property type="entry name" value="Quinolinate_PRibosylTrfase_N"/>
</dbReference>
<feature type="domain" description="Quinolinate phosphoribosyl transferase N-terminal" evidence="14">
    <location>
        <begin position="114"/>
        <end position="162"/>
    </location>
</feature>
<dbReference type="AlphaFoldDB" id="A0A238FGF1"/>
<dbReference type="NCBIfam" id="TIGR00078">
    <property type="entry name" value="nadC"/>
    <property type="match status" value="1"/>
</dbReference>
<accession>A0A238FGF1</accession>
<dbReference type="STRING" id="269621.A0A238FGF1"/>
<dbReference type="InterPro" id="IPR037128">
    <property type="entry name" value="Quinolinate_PRibosylTase_N_sf"/>
</dbReference>
<dbReference type="EC" id="2.4.2.19" evidence="5"/>
<dbReference type="UniPathway" id="UPA00253">
    <property type="reaction ID" value="UER00331"/>
</dbReference>
<feature type="compositionally biased region" description="Polar residues" evidence="12">
    <location>
        <begin position="28"/>
        <end position="49"/>
    </location>
</feature>
<evidence type="ECO:0000256" key="11">
    <source>
        <dbReference type="ARBA" id="ARBA00047445"/>
    </source>
</evidence>
<name>A0A238FGF1_9BASI</name>
<comment type="catalytic activity">
    <reaction evidence="11">
        <text>nicotinate beta-D-ribonucleotide + CO2 + diphosphate = quinolinate + 5-phospho-alpha-D-ribose 1-diphosphate + 2 H(+)</text>
        <dbReference type="Rhea" id="RHEA:12733"/>
        <dbReference type="ChEBI" id="CHEBI:15378"/>
        <dbReference type="ChEBI" id="CHEBI:16526"/>
        <dbReference type="ChEBI" id="CHEBI:29959"/>
        <dbReference type="ChEBI" id="CHEBI:33019"/>
        <dbReference type="ChEBI" id="CHEBI:57502"/>
        <dbReference type="ChEBI" id="CHEBI:58017"/>
        <dbReference type="EC" id="2.4.2.19"/>
    </reaction>
</comment>
<evidence type="ECO:0000256" key="3">
    <source>
        <dbReference type="ARBA" id="ARBA00009400"/>
    </source>
</evidence>
<dbReference type="OrthoDB" id="10067394at2759"/>
<feature type="compositionally biased region" description="Basic and acidic residues" evidence="12">
    <location>
        <begin position="1"/>
        <end position="27"/>
    </location>
</feature>
<sequence>MGNIMPDRRRDLPRVRDDETNQLRTDRLSQPNHILPPSTSHLTNLRPSPVTSASISLPAPLGDYAHLLPPSWKSIITSWLAEDTPSFDYGGFVVGESQQEAILWAKSEVSCRVIGVIWHLTEGTPLHPTPSSPKIKVATVRGPARALLLGERVALNTIARCSGIAWKSRKVLLKARSLGFKGIIAGTRKTTPGFRLVEKYGMLVGGVDPHRYDLSSMVMLKDNHIWSKGSITQAVHSARSVAGFALRIHVECQSLSEAREAISAGADIVMLDNFTPSELNQAARELREDAENVIGEKGGKRCLVEVSGGLTEENMQDSLCPHVDILSTSSIHQGTSIVDFSLKIQPKTTTAH</sequence>
<evidence type="ECO:0000259" key="14">
    <source>
        <dbReference type="Pfam" id="PF02749"/>
    </source>
</evidence>
<keyword evidence="7" id="KW-0662">Pyridine nucleotide biosynthesis</keyword>
<dbReference type="GO" id="GO:0009435">
    <property type="term" value="P:NAD+ biosynthetic process"/>
    <property type="evidence" value="ECO:0007669"/>
    <property type="project" value="UniProtKB-UniPathway"/>
</dbReference>
<dbReference type="SUPFAM" id="SSF54675">
    <property type="entry name" value="Nicotinate/Quinolinate PRTase N-terminal domain-like"/>
    <property type="match status" value="1"/>
</dbReference>
<dbReference type="PANTHER" id="PTHR32179">
    <property type="entry name" value="NICOTINATE-NUCLEOTIDE PYROPHOSPHORYLASE [CARBOXYLATING]"/>
    <property type="match status" value="1"/>
</dbReference>
<dbReference type="SUPFAM" id="SSF51690">
    <property type="entry name" value="Nicotinate/Quinolinate PRTase C-terminal domain-like"/>
    <property type="match status" value="1"/>
</dbReference>
<dbReference type="Proteomes" id="UP000198372">
    <property type="component" value="Unassembled WGS sequence"/>
</dbReference>
<comment type="pathway">
    <text evidence="2">Cofactor biosynthesis; NAD(+) biosynthesis; nicotinate D-ribonucleotide from quinolinate: step 1/1.</text>
</comment>
<evidence type="ECO:0000256" key="6">
    <source>
        <dbReference type="ARBA" id="ARBA00020990"/>
    </source>
</evidence>
<evidence type="ECO:0000256" key="10">
    <source>
        <dbReference type="ARBA" id="ARBA00033102"/>
    </source>
</evidence>
<dbReference type="GO" id="GO:0005737">
    <property type="term" value="C:cytoplasm"/>
    <property type="evidence" value="ECO:0007669"/>
    <property type="project" value="TreeGrafter"/>
</dbReference>
<dbReference type="InterPro" id="IPR027277">
    <property type="entry name" value="NadC/ModD"/>
</dbReference>
<dbReference type="Pfam" id="PF01729">
    <property type="entry name" value="QRPTase_C"/>
    <property type="match status" value="1"/>
</dbReference>
<evidence type="ECO:0000256" key="1">
    <source>
        <dbReference type="ARBA" id="ARBA00003237"/>
    </source>
</evidence>
<dbReference type="PANTHER" id="PTHR32179:SF3">
    <property type="entry name" value="NICOTINATE-NUCLEOTIDE PYROPHOSPHORYLASE [CARBOXYLATING]"/>
    <property type="match status" value="1"/>
</dbReference>
<feature type="region of interest" description="Disordered" evidence="12">
    <location>
        <begin position="1"/>
        <end position="49"/>
    </location>
</feature>
<dbReference type="GO" id="GO:0004514">
    <property type="term" value="F:nicotinate-nucleotide diphosphorylase (carboxylating) activity"/>
    <property type="evidence" value="ECO:0007669"/>
    <property type="project" value="UniProtKB-EC"/>
</dbReference>
<dbReference type="CDD" id="cd01572">
    <property type="entry name" value="QPRTase"/>
    <property type="match status" value="1"/>
</dbReference>
<protein>
    <recommendedName>
        <fullName evidence="6">Nicotinate-nucleotide pyrophosphorylase [carboxylating]</fullName>
        <ecNumber evidence="5">2.4.2.19</ecNumber>
    </recommendedName>
    <alternativeName>
        <fullName evidence="10">Quinolinate phosphoribosyltransferase [decarboxylating]</fullName>
    </alternativeName>
</protein>
<evidence type="ECO:0000256" key="4">
    <source>
        <dbReference type="ARBA" id="ARBA00011218"/>
    </source>
</evidence>
<comment type="similarity">
    <text evidence="3">Belongs to the NadC/ModD family.</text>
</comment>
<dbReference type="Pfam" id="PF02749">
    <property type="entry name" value="QRPTase_N"/>
    <property type="match status" value="1"/>
</dbReference>
<dbReference type="Gene3D" id="3.20.20.70">
    <property type="entry name" value="Aldolase class I"/>
    <property type="match status" value="1"/>
</dbReference>
<dbReference type="EMBL" id="FMSP01000008">
    <property type="protein sequence ID" value="SCV71879.1"/>
    <property type="molecule type" value="Genomic_DNA"/>
</dbReference>
<keyword evidence="16" id="KW-1185">Reference proteome</keyword>
<organism evidence="15 16">
    <name type="scientific">Microbotryum intermedium</name>
    <dbReference type="NCBI Taxonomy" id="269621"/>
    <lineage>
        <taxon>Eukaryota</taxon>
        <taxon>Fungi</taxon>
        <taxon>Dikarya</taxon>
        <taxon>Basidiomycota</taxon>
        <taxon>Pucciniomycotina</taxon>
        <taxon>Microbotryomycetes</taxon>
        <taxon>Microbotryales</taxon>
        <taxon>Microbotryaceae</taxon>
        <taxon>Microbotryum</taxon>
    </lineage>
</organism>
<evidence type="ECO:0000256" key="5">
    <source>
        <dbReference type="ARBA" id="ARBA00011944"/>
    </source>
</evidence>
<feature type="domain" description="Quinolinate phosphoribosyl transferase C-terminal" evidence="13">
    <location>
        <begin position="164"/>
        <end position="343"/>
    </location>
</feature>
<evidence type="ECO:0000256" key="12">
    <source>
        <dbReference type="SAM" id="MobiDB-lite"/>
    </source>
</evidence>
<evidence type="ECO:0000313" key="15">
    <source>
        <dbReference type="EMBL" id="SCV71879.1"/>
    </source>
</evidence>
<evidence type="ECO:0000256" key="2">
    <source>
        <dbReference type="ARBA" id="ARBA00004893"/>
    </source>
</evidence>
<dbReference type="InterPro" id="IPR004393">
    <property type="entry name" value="NadC"/>
</dbReference>
<dbReference type="FunFam" id="3.20.20.70:FF:000090">
    <property type="entry name" value="Nicotinate-nucleotide pyrophosphorylase [carboxylating]"/>
    <property type="match status" value="1"/>
</dbReference>
<dbReference type="InterPro" id="IPR036068">
    <property type="entry name" value="Nicotinate_pribotase-like_C"/>
</dbReference>
<proteinExistence type="inferred from homology"/>
<evidence type="ECO:0000313" key="16">
    <source>
        <dbReference type="Proteomes" id="UP000198372"/>
    </source>
</evidence>
<keyword evidence="8" id="KW-0328">Glycosyltransferase</keyword>
<dbReference type="InterPro" id="IPR013785">
    <property type="entry name" value="Aldolase_TIM"/>
</dbReference>
<evidence type="ECO:0000256" key="8">
    <source>
        <dbReference type="ARBA" id="ARBA00022676"/>
    </source>
</evidence>
<dbReference type="Gene3D" id="3.90.1170.20">
    <property type="entry name" value="Quinolinate phosphoribosyl transferase, N-terminal domain"/>
    <property type="match status" value="1"/>
</dbReference>
<keyword evidence="9" id="KW-0808">Transferase</keyword>
<evidence type="ECO:0000256" key="9">
    <source>
        <dbReference type="ARBA" id="ARBA00022679"/>
    </source>
</evidence>
<reference evidence="16" key="1">
    <citation type="submission" date="2016-09" db="EMBL/GenBank/DDBJ databases">
        <authorList>
            <person name="Jeantristanb JTB J.-T."/>
            <person name="Ricardo R."/>
        </authorList>
    </citation>
    <scope>NUCLEOTIDE SEQUENCE [LARGE SCALE GENOMIC DNA]</scope>
</reference>
<gene>
    <name evidence="15" type="ORF">BQ2448_4573</name>
</gene>
<comment type="function">
    <text evidence="1">Involved in the catabolism of quinolinic acid (QA).</text>
</comment>
<dbReference type="InterPro" id="IPR002638">
    <property type="entry name" value="Quinolinate_PRibosylTrfase_C"/>
</dbReference>
<evidence type="ECO:0000259" key="13">
    <source>
        <dbReference type="Pfam" id="PF01729"/>
    </source>
</evidence>
<evidence type="ECO:0000256" key="7">
    <source>
        <dbReference type="ARBA" id="ARBA00022642"/>
    </source>
</evidence>